<accession>I0JSW5</accession>
<organism evidence="1 2">
    <name type="scientific">Halobacillus halophilus (strain ATCC 35676 / DSM 2266 / JCM 20832 / KCTC 3685 / LMG 17431 / NBRC 102448 / NCIMB 2269)</name>
    <name type="common">Sporosarcina halophila</name>
    <dbReference type="NCBI Taxonomy" id="866895"/>
    <lineage>
        <taxon>Bacteria</taxon>
        <taxon>Bacillati</taxon>
        <taxon>Bacillota</taxon>
        <taxon>Bacilli</taxon>
        <taxon>Bacillales</taxon>
        <taxon>Bacillaceae</taxon>
        <taxon>Halobacillus</taxon>
    </lineage>
</organism>
<gene>
    <name evidence="1" type="ordered locus">HBHAL_4900</name>
</gene>
<dbReference type="EMBL" id="HE717023">
    <property type="protein sequence ID" value="CCG47237.1"/>
    <property type="molecule type" value="Genomic_DNA"/>
</dbReference>
<reference evidence="1 2" key="1">
    <citation type="journal article" date="2013" name="Environ. Microbiol.">
        <title>Chloride and organic osmolytes: a hybrid strategy to cope with elevated salinities by the moderately halophilic, chloride-dependent bacterium Halobacillus halophilus.</title>
        <authorList>
            <person name="Saum S.H."/>
            <person name="Pfeiffer F."/>
            <person name="Palm P."/>
            <person name="Rampp M."/>
            <person name="Schuster S.C."/>
            <person name="Muller V."/>
            <person name="Oesterhelt D."/>
        </authorList>
    </citation>
    <scope>NUCLEOTIDE SEQUENCE [LARGE SCALE GENOMIC DNA]</scope>
    <source>
        <strain evidence="2">ATCC 35676 / DSM 2266 / JCM 20832 / KCTC 3685 / LMG 17431 / NBRC 102448 / NCIMB 2269</strain>
    </source>
</reference>
<dbReference type="PATRIC" id="fig|866895.3.peg.3938"/>
<dbReference type="STRING" id="866895.HBHAL_4900"/>
<evidence type="ECO:0000313" key="1">
    <source>
        <dbReference type="EMBL" id="CCG47237.1"/>
    </source>
</evidence>
<dbReference type="Proteomes" id="UP000007397">
    <property type="component" value="Chromosome"/>
</dbReference>
<dbReference type="RefSeq" id="WP_014645121.1">
    <property type="nucleotide sequence ID" value="NC_017668.1"/>
</dbReference>
<dbReference type="HOGENOM" id="CLU_2287579_0_0_9"/>
<keyword evidence="2" id="KW-1185">Reference proteome</keyword>
<proteinExistence type="predicted"/>
<evidence type="ECO:0000313" key="2">
    <source>
        <dbReference type="Proteomes" id="UP000007397"/>
    </source>
</evidence>
<dbReference type="AlphaFoldDB" id="I0JSW5"/>
<protein>
    <submittedName>
        <fullName evidence="1">Uncharacterized protein</fullName>
    </submittedName>
</protein>
<dbReference type="KEGG" id="hhd:HBHAL_4900"/>
<name>I0JSW5_HALH3</name>
<sequence>MLKHHILYSLLSSIGFQVHNIPLDESILDCLSEEVLNYLSDHSIEEVVIIGSFNEISALTFLLEPIKQSYPHIHTVFVEEKANAAAGHHSLIDLTTSKIEK</sequence>